<dbReference type="SUPFAM" id="SSF53167">
    <property type="entry name" value="Purine and uridine phosphorylases"/>
    <property type="match status" value="1"/>
</dbReference>
<evidence type="ECO:0000313" key="3">
    <source>
        <dbReference type="EMBL" id="SPB26182.1"/>
    </source>
</evidence>
<dbReference type="Gene3D" id="3.40.50.1580">
    <property type="entry name" value="Nucleoside phosphorylase domain"/>
    <property type="match status" value="1"/>
</dbReference>
<accession>A0A2X0PJ23</accession>
<evidence type="ECO:0000256" key="1">
    <source>
        <dbReference type="PROSITE-ProRule" id="PRU00169"/>
    </source>
</evidence>
<dbReference type="Pfam" id="PF01048">
    <property type="entry name" value="PNP_UDP_1"/>
    <property type="match status" value="1"/>
</dbReference>
<sequence length="404" mass="45972">MKVLIVEDDSSKVTEISKILREFEGRIDEDVVLDIKNATEKLQKNKYDLLILDINLPNRLGEAPIEGNGASLLDRIKNNEKFLEPSYVVGLTAYEDEWRNSDDIFKSNFTELIRYDISSEQWKDNLRRKIERFLSKENTIFFHREEYNYDYAIITALRNPELEAFLKICTEREEINIPGDPASYFKVSFGDKNQKILLATNDTMGMIASSHLSEKVIQSFRPRFLLMGGIAAGIEGRSNFGDVLVANTSWNYESGKYIESNGKSLFEPSFKQININVNLEKILKKEVPDEIFSSFQRWGDKGHSKVSVKLGPIASGSSVVSDTKITERIKSSERKLIGVEMEIFGMYYSATNSSDLKPTFLAAKSVCDYANNKKSDDFQEYAAKTSAAYIKYLICDNVISDLNN</sequence>
<organism evidence="3">
    <name type="scientific">Lactococcus lactis</name>
    <dbReference type="NCBI Taxonomy" id="1358"/>
    <lineage>
        <taxon>Bacteria</taxon>
        <taxon>Bacillati</taxon>
        <taxon>Bacillota</taxon>
        <taxon>Bacilli</taxon>
        <taxon>Lactobacillales</taxon>
        <taxon>Streptococcaceae</taxon>
        <taxon>Lactococcus</taxon>
    </lineage>
</organism>
<dbReference type="Gene3D" id="3.40.50.2300">
    <property type="match status" value="1"/>
</dbReference>
<dbReference type="EMBL" id="OGTW01000069">
    <property type="protein sequence ID" value="SPB26182.1"/>
    <property type="molecule type" value="Genomic_DNA"/>
</dbReference>
<dbReference type="InterPro" id="IPR001789">
    <property type="entry name" value="Sig_transdc_resp-reg_receiver"/>
</dbReference>
<dbReference type="PANTHER" id="PTHR46832">
    <property type="entry name" value="5'-METHYLTHIOADENOSINE/S-ADENOSYLHOMOCYSTEINE NUCLEOSIDASE"/>
    <property type="match status" value="1"/>
</dbReference>
<dbReference type="InterPro" id="IPR035994">
    <property type="entry name" value="Nucleoside_phosphorylase_sf"/>
</dbReference>
<evidence type="ECO:0000313" key="4">
    <source>
        <dbReference type="EMBL" id="SPS11549.1"/>
    </source>
</evidence>
<dbReference type="SUPFAM" id="SSF52172">
    <property type="entry name" value="CheY-like"/>
    <property type="match status" value="1"/>
</dbReference>
<feature type="modified residue" description="4-aspartylphosphate" evidence="1">
    <location>
        <position position="53"/>
    </location>
</feature>
<keyword evidence="1" id="KW-0597">Phosphoprotein</keyword>
<dbReference type="CDD" id="cd00156">
    <property type="entry name" value="REC"/>
    <property type="match status" value="1"/>
</dbReference>
<dbReference type="InterPro" id="IPR000845">
    <property type="entry name" value="Nucleoside_phosphorylase_d"/>
</dbReference>
<reference evidence="3" key="1">
    <citation type="submission" date="2018-01" db="EMBL/GenBank/DDBJ databases">
        <authorList>
            <person name="Gaut B.S."/>
            <person name="Morton B.R."/>
            <person name="Clegg M.T."/>
            <person name="Duvall M.R."/>
        </authorList>
    </citation>
    <scope>NUCLEOTIDE SEQUENCE</scope>
    <source>
        <strain evidence="3">Lactococcus lactis</strain>
    </source>
</reference>
<gene>
    <name evidence="3" type="primary">mtnN_1</name>
    <name evidence="3" type="ORF">AMHIJAGA_01483</name>
</gene>
<dbReference type="PROSITE" id="PS50110">
    <property type="entry name" value="RESPONSE_REGULATORY"/>
    <property type="match status" value="1"/>
</dbReference>
<dbReference type="Proteomes" id="UP000279235">
    <property type="component" value="Unassembled WGS sequence"/>
</dbReference>
<dbReference type="SMART" id="SM00448">
    <property type="entry name" value="REC"/>
    <property type="match status" value="1"/>
</dbReference>
<reference evidence="5" key="3">
    <citation type="submission" date="2018-05" db="EMBL/GenBank/DDBJ databases">
        <authorList>
            <person name="Duru I."/>
        </authorList>
    </citation>
    <scope>NUCLEOTIDE SEQUENCE [LARGE SCALE GENOMIC DNA]</scope>
</reference>
<dbReference type="EMBL" id="OGTW02000069">
    <property type="protein sequence ID" value="SPS11549.1"/>
    <property type="molecule type" value="Genomic_DNA"/>
</dbReference>
<dbReference type="GO" id="GO:0000160">
    <property type="term" value="P:phosphorelay signal transduction system"/>
    <property type="evidence" value="ECO:0007669"/>
    <property type="project" value="InterPro"/>
</dbReference>
<dbReference type="GO" id="GO:0008782">
    <property type="term" value="F:adenosylhomocysteine nucleosidase activity"/>
    <property type="evidence" value="ECO:0007669"/>
    <property type="project" value="TreeGrafter"/>
</dbReference>
<dbReference type="GO" id="GO:0009116">
    <property type="term" value="P:nucleoside metabolic process"/>
    <property type="evidence" value="ECO:0007669"/>
    <property type="project" value="InterPro"/>
</dbReference>
<dbReference type="PANTHER" id="PTHR46832:SF1">
    <property type="entry name" value="5'-METHYLTHIOADENOSINE_S-ADENOSYLHOMOCYSTEINE NUCLEOSIDASE"/>
    <property type="match status" value="1"/>
</dbReference>
<dbReference type="GO" id="GO:0005829">
    <property type="term" value="C:cytosol"/>
    <property type="evidence" value="ECO:0007669"/>
    <property type="project" value="TreeGrafter"/>
</dbReference>
<protein>
    <submittedName>
        <fullName evidence="3">5'-methylthioadenosine/S-adenosylhomocysteine nucleosidase</fullName>
    </submittedName>
</protein>
<reference evidence="4" key="2">
    <citation type="submission" date="2018-05" db="EMBL/GenBank/DDBJ databases">
        <authorList>
            <person name="Lanie J.A."/>
            <person name="Ng W.-L."/>
            <person name="Kazmierczak K.M."/>
            <person name="Andrzejewski T.M."/>
            <person name="Davidsen T.M."/>
            <person name="Wayne K.J."/>
            <person name="Tettelin H."/>
            <person name="Glass J.I."/>
            <person name="Rusch D."/>
            <person name="Podicherti R."/>
            <person name="Tsui H.-C.T."/>
            <person name="Winkler M.E."/>
        </authorList>
    </citation>
    <scope>NUCLEOTIDE SEQUENCE</scope>
    <source>
        <strain evidence="4">Lactococcus lactis</strain>
    </source>
</reference>
<name>A0A2X0PJ23_9LACT</name>
<dbReference type="Pfam" id="PF00072">
    <property type="entry name" value="Response_reg"/>
    <property type="match status" value="1"/>
</dbReference>
<dbReference type="GO" id="GO:0019284">
    <property type="term" value="P:L-methionine salvage from S-adenosylmethionine"/>
    <property type="evidence" value="ECO:0007669"/>
    <property type="project" value="TreeGrafter"/>
</dbReference>
<proteinExistence type="predicted"/>
<dbReference type="GO" id="GO:0008930">
    <property type="term" value="F:methylthioadenosine nucleosidase activity"/>
    <property type="evidence" value="ECO:0007669"/>
    <property type="project" value="TreeGrafter"/>
</dbReference>
<evidence type="ECO:0000259" key="2">
    <source>
        <dbReference type="PROSITE" id="PS50110"/>
    </source>
</evidence>
<feature type="domain" description="Response regulatory" evidence="2">
    <location>
        <begin position="2"/>
        <end position="130"/>
    </location>
</feature>
<evidence type="ECO:0000313" key="5">
    <source>
        <dbReference type="Proteomes" id="UP000279235"/>
    </source>
</evidence>
<dbReference type="RefSeq" id="WP_127093945.1">
    <property type="nucleotide sequence ID" value="NZ_OGTW02000069.1"/>
</dbReference>
<dbReference type="AlphaFoldDB" id="A0A2X0PJ23"/>
<dbReference type="InterPro" id="IPR011006">
    <property type="entry name" value="CheY-like_superfamily"/>
</dbReference>